<dbReference type="Pfam" id="PF05699">
    <property type="entry name" value="Dimer_Tnp_hAT"/>
    <property type="match status" value="1"/>
</dbReference>
<comment type="caution">
    <text evidence="3">The sequence shown here is derived from an EMBL/GenBank/DDBJ whole genome shotgun (WGS) entry which is preliminary data.</text>
</comment>
<accession>A0ABN7WFY8</accession>
<evidence type="ECO:0000313" key="4">
    <source>
        <dbReference type="Proteomes" id="UP000789901"/>
    </source>
</evidence>
<organism evidence="3 4">
    <name type="scientific">Gigaspora margarita</name>
    <dbReference type="NCBI Taxonomy" id="4874"/>
    <lineage>
        <taxon>Eukaryota</taxon>
        <taxon>Fungi</taxon>
        <taxon>Fungi incertae sedis</taxon>
        <taxon>Mucoromycota</taxon>
        <taxon>Glomeromycotina</taxon>
        <taxon>Glomeromycetes</taxon>
        <taxon>Diversisporales</taxon>
        <taxon>Gigasporaceae</taxon>
        <taxon>Gigaspora</taxon>
    </lineage>
</organism>
<protein>
    <submittedName>
        <fullName evidence="3">9762_t:CDS:1</fullName>
    </submittedName>
</protein>
<dbReference type="InterPro" id="IPR008906">
    <property type="entry name" value="HATC_C_dom"/>
</dbReference>
<name>A0ABN7WFY8_GIGMA</name>
<dbReference type="EMBL" id="CAJVQB010043287">
    <property type="protein sequence ID" value="CAG8831057.1"/>
    <property type="molecule type" value="Genomic_DNA"/>
</dbReference>
<dbReference type="Proteomes" id="UP000789901">
    <property type="component" value="Unassembled WGS sequence"/>
</dbReference>
<evidence type="ECO:0000259" key="2">
    <source>
        <dbReference type="Pfam" id="PF05699"/>
    </source>
</evidence>
<feature type="domain" description="HAT C-terminal dimerisation" evidence="2">
    <location>
        <begin position="5"/>
        <end position="55"/>
    </location>
</feature>
<proteinExistence type="predicted"/>
<sequence length="118" mass="13503">MENFEAAAPELCKVALRILTIPSSSAASERNWSNFFYIYDKKRNRLTLSQSSDIMEATIRSNNRPCENHKFELLDPDDNDESSEDELIESSNEDEDTELSESEMELLSKSDVDSEDDN</sequence>
<keyword evidence="4" id="KW-1185">Reference proteome</keyword>
<dbReference type="InterPro" id="IPR012337">
    <property type="entry name" value="RNaseH-like_sf"/>
</dbReference>
<evidence type="ECO:0000256" key="1">
    <source>
        <dbReference type="SAM" id="MobiDB-lite"/>
    </source>
</evidence>
<evidence type="ECO:0000313" key="3">
    <source>
        <dbReference type="EMBL" id="CAG8831057.1"/>
    </source>
</evidence>
<dbReference type="SUPFAM" id="SSF53098">
    <property type="entry name" value="Ribonuclease H-like"/>
    <property type="match status" value="1"/>
</dbReference>
<reference evidence="3 4" key="1">
    <citation type="submission" date="2021-06" db="EMBL/GenBank/DDBJ databases">
        <authorList>
            <person name="Kallberg Y."/>
            <person name="Tangrot J."/>
            <person name="Rosling A."/>
        </authorList>
    </citation>
    <scope>NUCLEOTIDE SEQUENCE [LARGE SCALE GENOMIC DNA]</scope>
    <source>
        <strain evidence="3 4">120-4 pot B 10/14</strain>
    </source>
</reference>
<feature type="region of interest" description="Disordered" evidence="1">
    <location>
        <begin position="67"/>
        <end position="118"/>
    </location>
</feature>
<gene>
    <name evidence="3" type="ORF">GMARGA_LOCUS30547</name>
</gene>
<feature type="compositionally biased region" description="Acidic residues" evidence="1">
    <location>
        <begin position="74"/>
        <end position="104"/>
    </location>
</feature>